<sequence>MTNPFTDVLIAEFRAQEGRLSGPFADARMLLLTTTGRRSGRPHTTALGYYPDGERLLVVGSALGADQHPDWFHNLQANAEVTVETGVFTYEADAVPLEGAERDEVFARLVEADAGWGEYQAKTSRTIPVVALVQRQAGPPGGADSFAELLIKVHKTFRRELELIRAEVAASGTAGLGAQLRINCLTLCQGLHNHHTGESMGLFPGLRELHPELATEIDALQAEHDQIGVRLEALEKLLSEPSPDLATEVDRLADLLIAHLDHEEAALLSYL</sequence>
<evidence type="ECO:0000256" key="2">
    <source>
        <dbReference type="ARBA" id="ARBA00049106"/>
    </source>
</evidence>
<dbReference type="InterPro" id="IPR012312">
    <property type="entry name" value="Hemerythrin-like"/>
</dbReference>
<comment type="catalytic activity">
    <reaction evidence="2">
        <text>oxidized coenzyme F420-(gamma-L-Glu)(n) + a quinol + H(+) = reduced coenzyme F420-(gamma-L-Glu)(n) + a quinone</text>
        <dbReference type="Rhea" id="RHEA:39663"/>
        <dbReference type="Rhea" id="RHEA-COMP:12939"/>
        <dbReference type="Rhea" id="RHEA-COMP:14378"/>
        <dbReference type="ChEBI" id="CHEBI:15378"/>
        <dbReference type="ChEBI" id="CHEBI:24646"/>
        <dbReference type="ChEBI" id="CHEBI:132124"/>
        <dbReference type="ChEBI" id="CHEBI:133980"/>
        <dbReference type="ChEBI" id="CHEBI:139511"/>
    </reaction>
</comment>
<dbReference type="SUPFAM" id="SSF50475">
    <property type="entry name" value="FMN-binding split barrel"/>
    <property type="match status" value="1"/>
</dbReference>
<dbReference type="PANTHER" id="PTHR39428">
    <property type="entry name" value="F420H(2)-DEPENDENT QUINONE REDUCTASE RV1261C"/>
    <property type="match status" value="1"/>
</dbReference>
<dbReference type="Gene3D" id="2.30.110.10">
    <property type="entry name" value="Electron Transport, Fmn-binding Protein, Chain A"/>
    <property type="match status" value="1"/>
</dbReference>
<comment type="similarity">
    <text evidence="1">Belongs to the F420H(2)-dependent quinone reductase family.</text>
</comment>
<dbReference type="RefSeq" id="WP_171678204.1">
    <property type="nucleotide sequence ID" value="NZ_BAAAGT010000001.1"/>
</dbReference>
<dbReference type="PANTHER" id="PTHR39428:SF1">
    <property type="entry name" value="F420H(2)-DEPENDENT QUINONE REDUCTASE RV1261C"/>
    <property type="match status" value="1"/>
</dbReference>
<gene>
    <name evidence="4" type="ORF">HPO96_32310</name>
</gene>
<dbReference type="EMBL" id="JABJRC010000010">
    <property type="protein sequence ID" value="NOL44946.1"/>
    <property type="molecule type" value="Genomic_DNA"/>
</dbReference>
<dbReference type="GO" id="GO:0005886">
    <property type="term" value="C:plasma membrane"/>
    <property type="evidence" value="ECO:0007669"/>
    <property type="project" value="TreeGrafter"/>
</dbReference>
<dbReference type="InterPro" id="IPR012349">
    <property type="entry name" value="Split_barrel_FMN-bd"/>
</dbReference>
<dbReference type="AlphaFoldDB" id="A0A7Y4P2N2"/>
<feature type="domain" description="Hemerythrin-like" evidence="3">
    <location>
        <begin position="147"/>
        <end position="270"/>
    </location>
</feature>
<comment type="caution">
    <text evidence="4">The sequence shown here is derived from an EMBL/GenBank/DDBJ whole genome shotgun (WGS) entry which is preliminary data.</text>
</comment>
<dbReference type="Pfam" id="PF04075">
    <property type="entry name" value="F420H2_quin_red"/>
    <property type="match status" value="1"/>
</dbReference>
<dbReference type="GO" id="GO:0070967">
    <property type="term" value="F:coenzyme F420 binding"/>
    <property type="evidence" value="ECO:0007669"/>
    <property type="project" value="TreeGrafter"/>
</dbReference>
<dbReference type="Proteomes" id="UP000534306">
    <property type="component" value="Unassembled WGS sequence"/>
</dbReference>
<organism evidence="4 5">
    <name type="scientific">Kribbella sandramycini</name>
    <dbReference type="NCBI Taxonomy" id="60450"/>
    <lineage>
        <taxon>Bacteria</taxon>
        <taxon>Bacillati</taxon>
        <taxon>Actinomycetota</taxon>
        <taxon>Actinomycetes</taxon>
        <taxon>Propionibacteriales</taxon>
        <taxon>Kribbellaceae</taxon>
        <taxon>Kribbella</taxon>
    </lineage>
</organism>
<dbReference type="GO" id="GO:0016491">
    <property type="term" value="F:oxidoreductase activity"/>
    <property type="evidence" value="ECO:0007669"/>
    <property type="project" value="InterPro"/>
</dbReference>
<accession>A0A7Y4P2N2</accession>
<dbReference type="Gene3D" id="1.20.120.520">
    <property type="entry name" value="nmb1532 protein domain like"/>
    <property type="match status" value="1"/>
</dbReference>
<proteinExistence type="inferred from homology"/>
<keyword evidence="5" id="KW-1185">Reference proteome</keyword>
<reference evidence="4 5" key="1">
    <citation type="submission" date="2020-05" db="EMBL/GenBank/DDBJ databases">
        <title>Genome sequence of Kribbella sandramycini ATCC 39419.</title>
        <authorList>
            <person name="Maclea K.S."/>
            <person name="Fair J.L."/>
        </authorList>
    </citation>
    <scope>NUCLEOTIDE SEQUENCE [LARGE SCALE GENOMIC DNA]</scope>
    <source>
        <strain evidence="4 5">ATCC 39419</strain>
    </source>
</reference>
<dbReference type="Pfam" id="PF01814">
    <property type="entry name" value="Hemerythrin"/>
    <property type="match status" value="1"/>
</dbReference>
<protein>
    <submittedName>
        <fullName evidence="4">Nitroreductase family deazaflavin-dependent oxidoreductase</fullName>
    </submittedName>
</protein>
<name>A0A7Y4P2N2_9ACTN</name>
<evidence type="ECO:0000259" key="3">
    <source>
        <dbReference type="Pfam" id="PF01814"/>
    </source>
</evidence>
<evidence type="ECO:0000313" key="4">
    <source>
        <dbReference type="EMBL" id="NOL44946.1"/>
    </source>
</evidence>
<evidence type="ECO:0000313" key="5">
    <source>
        <dbReference type="Proteomes" id="UP000534306"/>
    </source>
</evidence>
<dbReference type="InterPro" id="IPR004378">
    <property type="entry name" value="F420H2_quin_Rdtase"/>
</dbReference>
<dbReference type="CDD" id="cd12108">
    <property type="entry name" value="Hr-like"/>
    <property type="match status" value="1"/>
</dbReference>
<evidence type="ECO:0000256" key="1">
    <source>
        <dbReference type="ARBA" id="ARBA00008710"/>
    </source>
</evidence>
<dbReference type="NCBIfam" id="TIGR00026">
    <property type="entry name" value="hi_GC_TIGR00026"/>
    <property type="match status" value="1"/>
</dbReference>